<evidence type="ECO:0000259" key="1">
    <source>
        <dbReference type="PROSITE" id="PS50075"/>
    </source>
</evidence>
<protein>
    <submittedName>
        <fullName evidence="2">Acyl carrier protein</fullName>
    </submittedName>
</protein>
<gene>
    <name evidence="2" type="ORF">SAMN05445060_0160</name>
</gene>
<dbReference type="Proteomes" id="UP000186218">
    <property type="component" value="Unassembled WGS sequence"/>
</dbReference>
<dbReference type="SUPFAM" id="SSF47336">
    <property type="entry name" value="ACP-like"/>
    <property type="match status" value="1"/>
</dbReference>
<dbReference type="STRING" id="1344003.SAMN05445060_0160"/>
<dbReference type="Gene3D" id="1.10.1200.10">
    <property type="entry name" value="ACP-like"/>
    <property type="match status" value="1"/>
</dbReference>
<dbReference type="InterPro" id="IPR036736">
    <property type="entry name" value="ACP-like_sf"/>
</dbReference>
<sequence length="79" mass="8623">MQDRIRKVLAAHGKMAVDPTVVDAGADLYELGLTSHASVNVMLALEDEFDIEFPDEDLKKSTFSSVSNLESVVGRLAEE</sequence>
<reference evidence="2 3" key="1">
    <citation type="submission" date="2017-01" db="EMBL/GenBank/DDBJ databases">
        <authorList>
            <person name="Mah S.A."/>
            <person name="Swanson W.J."/>
            <person name="Moy G.W."/>
            <person name="Vacquier V.D."/>
        </authorList>
    </citation>
    <scope>NUCLEOTIDE SEQUENCE [LARGE SCALE GENOMIC DNA]</scope>
    <source>
        <strain evidence="2 3">CPCC 203464</strain>
    </source>
</reference>
<dbReference type="AlphaFoldDB" id="A0A1N7CIP6"/>
<organism evidence="2 3">
    <name type="scientific">Williamsia sterculiae</name>
    <dbReference type="NCBI Taxonomy" id="1344003"/>
    <lineage>
        <taxon>Bacteria</taxon>
        <taxon>Bacillati</taxon>
        <taxon>Actinomycetota</taxon>
        <taxon>Actinomycetes</taxon>
        <taxon>Mycobacteriales</taxon>
        <taxon>Nocardiaceae</taxon>
        <taxon>Williamsia</taxon>
    </lineage>
</organism>
<evidence type="ECO:0000313" key="3">
    <source>
        <dbReference type="Proteomes" id="UP000186218"/>
    </source>
</evidence>
<dbReference type="OrthoDB" id="7284767at2"/>
<name>A0A1N7CIP6_9NOCA</name>
<dbReference type="EMBL" id="FTNT01000001">
    <property type="protein sequence ID" value="SIR63347.1"/>
    <property type="molecule type" value="Genomic_DNA"/>
</dbReference>
<feature type="domain" description="Carrier" evidence="1">
    <location>
        <begin position="1"/>
        <end position="79"/>
    </location>
</feature>
<dbReference type="RefSeq" id="WP_076475657.1">
    <property type="nucleotide sequence ID" value="NZ_FTNT01000001.1"/>
</dbReference>
<dbReference type="NCBIfam" id="NF005480">
    <property type="entry name" value="PRK07081.1"/>
    <property type="match status" value="1"/>
</dbReference>
<dbReference type="InterPro" id="IPR009081">
    <property type="entry name" value="PP-bd_ACP"/>
</dbReference>
<dbReference type="Pfam" id="PF00550">
    <property type="entry name" value="PP-binding"/>
    <property type="match status" value="1"/>
</dbReference>
<dbReference type="PROSITE" id="PS50075">
    <property type="entry name" value="CARRIER"/>
    <property type="match status" value="1"/>
</dbReference>
<accession>A0A1N7CIP6</accession>
<proteinExistence type="predicted"/>
<keyword evidence="3" id="KW-1185">Reference proteome</keyword>
<evidence type="ECO:0000313" key="2">
    <source>
        <dbReference type="EMBL" id="SIR63347.1"/>
    </source>
</evidence>